<keyword evidence="5 7" id="KW-1133">Transmembrane helix</keyword>
<feature type="domain" description="VTT" evidence="8">
    <location>
        <begin position="33"/>
        <end position="159"/>
    </location>
</feature>
<comment type="similarity">
    <text evidence="2 7">Belongs to the DedA family.</text>
</comment>
<gene>
    <name evidence="9" type="ORF">G6045_04300</name>
</gene>
<evidence type="ECO:0000313" key="10">
    <source>
        <dbReference type="Proteomes" id="UP000481109"/>
    </source>
</evidence>
<keyword evidence="10" id="KW-1185">Reference proteome</keyword>
<evidence type="ECO:0000256" key="7">
    <source>
        <dbReference type="RuleBase" id="RU367016"/>
    </source>
</evidence>
<dbReference type="PANTHER" id="PTHR30353:SF0">
    <property type="entry name" value="TRANSMEMBRANE PROTEIN"/>
    <property type="match status" value="1"/>
</dbReference>
<protein>
    <submittedName>
        <fullName evidence="9">DedA family protein</fullName>
    </submittedName>
</protein>
<dbReference type="RefSeq" id="WP_165330435.1">
    <property type="nucleotide sequence ID" value="NZ_JAAKZW010000007.1"/>
</dbReference>
<feature type="transmembrane region" description="Helical" evidence="7">
    <location>
        <begin position="6"/>
        <end position="22"/>
    </location>
</feature>
<keyword evidence="3 7" id="KW-1003">Cell membrane</keyword>
<organism evidence="9 10">
    <name type="scientific">Streptomyces mesophilus</name>
    <dbReference type="NCBI Taxonomy" id="1775132"/>
    <lineage>
        <taxon>Bacteria</taxon>
        <taxon>Bacillati</taxon>
        <taxon>Actinomycetota</taxon>
        <taxon>Actinomycetes</taxon>
        <taxon>Kitasatosporales</taxon>
        <taxon>Streptomycetaceae</taxon>
        <taxon>Streptomyces</taxon>
    </lineage>
</organism>
<evidence type="ECO:0000256" key="1">
    <source>
        <dbReference type="ARBA" id="ARBA00004651"/>
    </source>
</evidence>
<dbReference type="PANTHER" id="PTHR30353">
    <property type="entry name" value="INNER MEMBRANE PROTEIN DEDA-RELATED"/>
    <property type="match status" value="1"/>
</dbReference>
<feature type="transmembrane region" description="Helical" evidence="7">
    <location>
        <begin position="132"/>
        <end position="153"/>
    </location>
</feature>
<keyword evidence="4 7" id="KW-0812">Transmembrane</keyword>
<evidence type="ECO:0000256" key="6">
    <source>
        <dbReference type="ARBA" id="ARBA00023136"/>
    </source>
</evidence>
<accession>A0A6G4XE29</accession>
<keyword evidence="6 7" id="KW-0472">Membrane</keyword>
<dbReference type="AlphaFoldDB" id="A0A6G4XE29"/>
<proteinExistence type="inferred from homology"/>
<dbReference type="EMBL" id="JAAKZW010000007">
    <property type="protein sequence ID" value="NGO74911.1"/>
    <property type="molecule type" value="Genomic_DNA"/>
</dbReference>
<evidence type="ECO:0000313" key="9">
    <source>
        <dbReference type="EMBL" id="NGO74911.1"/>
    </source>
</evidence>
<sequence>MIDAHALLATFGTLGVFAVLFLEAGTLLGVVLPGGGVLFTAGVLCAAGEHGLNPVWVLLSGAGGTVLGMETSYWIGRRTGPALIARLKGPRLVSAVAGARELLDRHGPVVAVVVARFVPVVRTLSGRVAGALGVPAVVFTVAQSAAGLVWAAALTLGGYFLGAVLPGGEALVVALGALLVLTAGVSAYRRRKAARG</sequence>
<evidence type="ECO:0000256" key="2">
    <source>
        <dbReference type="ARBA" id="ARBA00010792"/>
    </source>
</evidence>
<comment type="caution">
    <text evidence="9">The sequence shown here is derived from an EMBL/GenBank/DDBJ whole genome shotgun (WGS) entry which is preliminary data.</text>
</comment>
<evidence type="ECO:0000256" key="4">
    <source>
        <dbReference type="ARBA" id="ARBA00022692"/>
    </source>
</evidence>
<dbReference type="InterPro" id="IPR032816">
    <property type="entry name" value="VTT_dom"/>
</dbReference>
<evidence type="ECO:0000256" key="3">
    <source>
        <dbReference type="ARBA" id="ARBA00022475"/>
    </source>
</evidence>
<feature type="transmembrane region" description="Helical" evidence="7">
    <location>
        <begin position="55"/>
        <end position="76"/>
    </location>
</feature>
<dbReference type="InterPro" id="IPR032818">
    <property type="entry name" value="DedA-like"/>
</dbReference>
<dbReference type="GO" id="GO:0005886">
    <property type="term" value="C:plasma membrane"/>
    <property type="evidence" value="ECO:0007669"/>
    <property type="project" value="UniProtKB-SubCell"/>
</dbReference>
<reference evidence="9 10" key="1">
    <citation type="submission" date="2020-02" db="EMBL/GenBank/DDBJ databases">
        <title>Whole-genome analyses of novel actinobacteria.</title>
        <authorList>
            <person name="Sahin N."/>
            <person name="Tokatli A."/>
        </authorList>
    </citation>
    <scope>NUCLEOTIDE SEQUENCE [LARGE SCALE GENOMIC DNA]</scope>
    <source>
        <strain evidence="9 10">YC504</strain>
    </source>
</reference>
<comment type="subcellular location">
    <subcellularLocation>
        <location evidence="1 7">Cell membrane</location>
        <topology evidence="1 7">Multi-pass membrane protein</topology>
    </subcellularLocation>
</comment>
<evidence type="ECO:0000256" key="5">
    <source>
        <dbReference type="ARBA" id="ARBA00022989"/>
    </source>
</evidence>
<name>A0A6G4XE29_9ACTN</name>
<evidence type="ECO:0000259" key="8">
    <source>
        <dbReference type="Pfam" id="PF09335"/>
    </source>
</evidence>
<feature type="transmembrane region" description="Helical" evidence="7">
    <location>
        <begin position="159"/>
        <end position="188"/>
    </location>
</feature>
<dbReference type="Pfam" id="PF09335">
    <property type="entry name" value="VTT_dom"/>
    <property type="match status" value="1"/>
</dbReference>
<dbReference type="Proteomes" id="UP000481109">
    <property type="component" value="Unassembled WGS sequence"/>
</dbReference>